<dbReference type="InterPro" id="IPR036249">
    <property type="entry name" value="Thioredoxin-like_sf"/>
</dbReference>
<comment type="caution">
    <text evidence="3">The sequence shown here is derived from an EMBL/GenBank/DDBJ whole genome shotgun (WGS) entry which is preliminary data.</text>
</comment>
<evidence type="ECO:0000313" key="4">
    <source>
        <dbReference type="Proteomes" id="UP000029443"/>
    </source>
</evidence>
<dbReference type="Pfam" id="PF13511">
    <property type="entry name" value="DUF4124"/>
    <property type="match status" value="1"/>
</dbReference>
<keyword evidence="4" id="KW-1185">Reference proteome</keyword>
<dbReference type="SUPFAM" id="SSF52833">
    <property type="entry name" value="Thioredoxin-like"/>
    <property type="match status" value="1"/>
</dbReference>
<protein>
    <submittedName>
        <fullName evidence="3">Glutaredoxin</fullName>
    </submittedName>
</protein>
<dbReference type="PANTHER" id="PTHR34386">
    <property type="entry name" value="GLUTAREDOXIN"/>
    <property type="match status" value="1"/>
</dbReference>
<dbReference type="Gene3D" id="3.40.30.10">
    <property type="entry name" value="Glutaredoxin"/>
    <property type="match status" value="1"/>
</dbReference>
<dbReference type="PANTHER" id="PTHR34386:SF1">
    <property type="entry name" value="GLUTAREDOXIN-LIKE PROTEIN NRDH"/>
    <property type="match status" value="1"/>
</dbReference>
<gene>
    <name evidence="3" type="ORF">T9A_01218</name>
</gene>
<accession>A0ABR4WER0</accession>
<dbReference type="CDD" id="cd02976">
    <property type="entry name" value="NrdH"/>
    <property type="match status" value="1"/>
</dbReference>
<reference evidence="3 4" key="1">
    <citation type="submission" date="2012-09" db="EMBL/GenBank/DDBJ databases">
        <title>Genome Sequence of alkane-degrading Bacterium Alcanivorax jadensis T9.</title>
        <authorList>
            <person name="Lai Q."/>
            <person name="Shao Z."/>
        </authorList>
    </citation>
    <scope>NUCLEOTIDE SEQUENCE [LARGE SCALE GENOMIC DNA]</scope>
    <source>
        <strain evidence="3 4">T9</strain>
    </source>
</reference>
<feature type="domain" description="DUF4124" evidence="2">
    <location>
        <begin position="31"/>
        <end position="70"/>
    </location>
</feature>
<dbReference type="EMBL" id="ARXU01000003">
    <property type="protein sequence ID" value="KGD62009.1"/>
    <property type="molecule type" value="Genomic_DNA"/>
</dbReference>
<organism evidence="3 4">
    <name type="scientific">Alcanivorax jadensis T9</name>
    <dbReference type="NCBI Taxonomy" id="1177181"/>
    <lineage>
        <taxon>Bacteria</taxon>
        <taxon>Pseudomonadati</taxon>
        <taxon>Pseudomonadota</taxon>
        <taxon>Gammaproteobacteria</taxon>
        <taxon>Oceanospirillales</taxon>
        <taxon>Alcanivoracaceae</taxon>
        <taxon>Alcanivorax</taxon>
    </lineage>
</organism>
<proteinExistence type="predicted"/>
<dbReference type="PROSITE" id="PS51354">
    <property type="entry name" value="GLUTAREDOXIN_2"/>
    <property type="match status" value="1"/>
</dbReference>
<feature type="domain" description="Glutaredoxin" evidence="1">
    <location>
        <begin position="97"/>
        <end position="153"/>
    </location>
</feature>
<dbReference type="InterPro" id="IPR025392">
    <property type="entry name" value="DUF4124"/>
</dbReference>
<evidence type="ECO:0000259" key="1">
    <source>
        <dbReference type="Pfam" id="PF00462"/>
    </source>
</evidence>
<sequence>MFLGGGFDGKLTTQKGEGIMKGCIKILLFACAMLLSGQVCAEIYTWTDAQGRVHFGDKPADNDRAQAVNVRINTFESVTYDSLGKGVPEPAARGGNVIMYATQWCGVCKKARRYFNDNNISFTEYDIDKDPKAQARFDALEGKGVPVILVGKRRMNGFSVEGFERIYR</sequence>
<evidence type="ECO:0000313" key="3">
    <source>
        <dbReference type="EMBL" id="KGD62009.1"/>
    </source>
</evidence>
<dbReference type="Proteomes" id="UP000029443">
    <property type="component" value="Unassembled WGS sequence"/>
</dbReference>
<dbReference type="InterPro" id="IPR051548">
    <property type="entry name" value="Grx-like_ET"/>
</dbReference>
<dbReference type="InterPro" id="IPR002109">
    <property type="entry name" value="Glutaredoxin"/>
</dbReference>
<dbReference type="Pfam" id="PF00462">
    <property type="entry name" value="Glutaredoxin"/>
    <property type="match status" value="1"/>
</dbReference>
<name>A0ABR4WER0_9GAMM</name>
<evidence type="ECO:0000259" key="2">
    <source>
        <dbReference type="Pfam" id="PF13511"/>
    </source>
</evidence>